<dbReference type="InterPro" id="IPR013083">
    <property type="entry name" value="Znf_RING/FYVE/PHD"/>
</dbReference>
<accession>A0ABR2J864</accession>
<evidence type="ECO:0000313" key="7">
    <source>
        <dbReference type="EMBL" id="KAK8873957.1"/>
    </source>
</evidence>
<feature type="compositionally biased region" description="Polar residues" evidence="5">
    <location>
        <begin position="547"/>
        <end position="556"/>
    </location>
</feature>
<evidence type="ECO:0000313" key="8">
    <source>
        <dbReference type="Proteomes" id="UP001390339"/>
    </source>
</evidence>
<dbReference type="InterPro" id="IPR011011">
    <property type="entry name" value="Znf_FYVE_PHD"/>
</dbReference>
<evidence type="ECO:0000256" key="2">
    <source>
        <dbReference type="ARBA" id="ARBA00022771"/>
    </source>
</evidence>
<feature type="compositionally biased region" description="Polar residues" evidence="5">
    <location>
        <begin position="296"/>
        <end position="310"/>
    </location>
</feature>
<evidence type="ECO:0000256" key="1">
    <source>
        <dbReference type="ARBA" id="ARBA00022723"/>
    </source>
</evidence>
<feature type="region of interest" description="Disordered" evidence="5">
    <location>
        <begin position="115"/>
        <end position="200"/>
    </location>
</feature>
<reference evidence="7 8" key="1">
    <citation type="journal article" date="2024" name="IMA Fungus">
        <title>Apiospora arundinis, a panoply of carbohydrate-active enzymes and secondary metabolites.</title>
        <authorList>
            <person name="Sorensen T."/>
            <person name="Petersen C."/>
            <person name="Muurmann A.T."/>
            <person name="Christiansen J.V."/>
            <person name="Brundto M.L."/>
            <person name="Overgaard C.K."/>
            <person name="Boysen A.T."/>
            <person name="Wollenberg R.D."/>
            <person name="Larsen T.O."/>
            <person name="Sorensen J.L."/>
            <person name="Nielsen K.L."/>
            <person name="Sondergaard T.E."/>
        </authorList>
    </citation>
    <scope>NUCLEOTIDE SEQUENCE [LARGE SCALE GENOMIC DNA]</scope>
    <source>
        <strain evidence="7 8">AAU 773</strain>
    </source>
</reference>
<dbReference type="Gene3D" id="3.30.40.10">
    <property type="entry name" value="Zinc/RING finger domain, C3HC4 (zinc finger)"/>
    <property type="match status" value="1"/>
</dbReference>
<sequence length="786" mass="84728">MSGDPSRTSFGNPNAQPLSPKQTPTTVIFPSSVFETPKTSHSQSSFEVSSSSSWTPRFAEDYSVFNATPGNLSGAQAPFIDFSVTTPYHQVAGHKRPLSAENLAVEIASHVNHFSPNPSLSLPPVDPARRLQSSPGPLAIGRGHVENEQSSDTQEPSHKKVRLGGALQETQAQTATPPPSRRKGTRKLAPKLQTDKMQNDQGYGYDFVAGTPQHNNMPNFATTPTDMYGYPLSAPATGPLYADSRLFWEADPSMSGMELDFSASGAEMFQSLHRPMNSDDWGRANEMFQESGIAPAQSQNQSHHQANVQASKKERVLAPKPAAQSHNTSDQDTNMLGTSFTGTVDDPFGMSGHNGGVDPGLLFSRPPSSGMEPAVFDPMGQMPLLQPAMQPQPLQAPTELQPQANIRRSASTKETTTGKRALKPAIKSGARPGLSRSFSENRGKKPIKSAALPPLAPAIRPVPQKEASSEPKSSRPNGRTSPLKSQHRLSSLCSIAESPVPKTRTSVKFTIDSRGRARAETTVIVDGNDSGDDDDITPRPLRKQHNPTRVGSSNWASSEDSDSSTDDEPIIIPSRNASFALPDPKKPSTVHPFHSSQQSISERSASTSSLGIYNNEPTPPQNDPESEAETVLNEPEGRHGDAASELRKVLETRQKRASMKKGQRVSSSVSHSASSSFSRASLSEVGLPTPGFSRDRTVRCLCKHAGSLPNSDGFMVKCESCDMWLHGKCINISRRTMPSVYICGFCANTPNARVARTRETGNRSAGGPGRISVTSPLAHKSFRSFR</sequence>
<dbReference type="InterPro" id="IPR001965">
    <property type="entry name" value="Znf_PHD"/>
</dbReference>
<feature type="compositionally biased region" description="Acidic residues" evidence="5">
    <location>
        <begin position="559"/>
        <end position="569"/>
    </location>
</feature>
<feature type="compositionally biased region" description="Low complexity" evidence="5">
    <location>
        <begin position="381"/>
        <end position="397"/>
    </location>
</feature>
<feature type="compositionally biased region" description="Basic residues" evidence="5">
    <location>
        <begin position="180"/>
        <end position="189"/>
    </location>
</feature>
<feature type="compositionally biased region" description="Low complexity" evidence="5">
    <location>
        <begin position="448"/>
        <end position="459"/>
    </location>
</feature>
<dbReference type="PROSITE" id="PS50016">
    <property type="entry name" value="ZF_PHD_2"/>
    <property type="match status" value="1"/>
</dbReference>
<feature type="compositionally biased region" description="Low complexity" evidence="5">
    <location>
        <begin position="595"/>
        <end position="609"/>
    </location>
</feature>
<dbReference type="SUPFAM" id="SSF57903">
    <property type="entry name" value="FYVE/PHD zinc finger"/>
    <property type="match status" value="1"/>
</dbReference>
<feature type="region of interest" description="Disordered" evidence="5">
    <location>
        <begin position="294"/>
        <end position="488"/>
    </location>
</feature>
<keyword evidence="8" id="KW-1185">Reference proteome</keyword>
<evidence type="ECO:0000256" key="4">
    <source>
        <dbReference type="PROSITE-ProRule" id="PRU00146"/>
    </source>
</evidence>
<comment type="caution">
    <text evidence="7">The sequence shown here is derived from an EMBL/GenBank/DDBJ whole genome shotgun (WGS) entry which is preliminary data.</text>
</comment>
<dbReference type="SMART" id="SM00249">
    <property type="entry name" value="PHD"/>
    <property type="match status" value="1"/>
</dbReference>
<feature type="domain" description="PHD-type" evidence="6">
    <location>
        <begin position="697"/>
        <end position="749"/>
    </location>
</feature>
<keyword evidence="2 4" id="KW-0863">Zinc-finger</keyword>
<proteinExistence type="predicted"/>
<feature type="compositionally biased region" description="Low complexity" evidence="5">
    <location>
        <begin position="664"/>
        <end position="674"/>
    </location>
</feature>
<feature type="compositionally biased region" description="Basic and acidic residues" evidence="5">
    <location>
        <begin position="635"/>
        <end position="654"/>
    </location>
</feature>
<feature type="compositionally biased region" description="Polar residues" evidence="5">
    <location>
        <begin position="324"/>
        <end position="342"/>
    </location>
</feature>
<dbReference type="Pfam" id="PF20826">
    <property type="entry name" value="PHD_5"/>
    <property type="match status" value="1"/>
</dbReference>
<organism evidence="7 8">
    <name type="scientific">Apiospora arundinis</name>
    <dbReference type="NCBI Taxonomy" id="335852"/>
    <lineage>
        <taxon>Eukaryota</taxon>
        <taxon>Fungi</taxon>
        <taxon>Dikarya</taxon>
        <taxon>Ascomycota</taxon>
        <taxon>Pezizomycotina</taxon>
        <taxon>Sordariomycetes</taxon>
        <taxon>Xylariomycetidae</taxon>
        <taxon>Amphisphaeriales</taxon>
        <taxon>Apiosporaceae</taxon>
        <taxon>Apiospora</taxon>
    </lineage>
</organism>
<name>A0ABR2J864_9PEZI</name>
<dbReference type="InterPro" id="IPR019786">
    <property type="entry name" value="Zinc_finger_PHD-type_CS"/>
</dbReference>
<evidence type="ECO:0000259" key="6">
    <source>
        <dbReference type="PROSITE" id="PS50016"/>
    </source>
</evidence>
<feature type="compositionally biased region" description="Polar residues" evidence="5">
    <location>
        <begin position="398"/>
        <end position="415"/>
    </location>
</feature>
<feature type="region of interest" description="Disordered" evidence="5">
    <location>
        <begin position="514"/>
        <end position="674"/>
    </location>
</feature>
<evidence type="ECO:0000256" key="3">
    <source>
        <dbReference type="ARBA" id="ARBA00022833"/>
    </source>
</evidence>
<gene>
    <name evidence="7" type="ORF">PGQ11_004471</name>
</gene>
<dbReference type="PROSITE" id="PS01359">
    <property type="entry name" value="ZF_PHD_1"/>
    <property type="match status" value="1"/>
</dbReference>
<keyword evidence="1" id="KW-0479">Metal-binding</keyword>
<dbReference type="Proteomes" id="UP001390339">
    <property type="component" value="Unassembled WGS sequence"/>
</dbReference>
<evidence type="ECO:0000256" key="5">
    <source>
        <dbReference type="SAM" id="MobiDB-lite"/>
    </source>
</evidence>
<feature type="region of interest" description="Disordered" evidence="5">
    <location>
        <begin position="1"/>
        <end position="29"/>
    </location>
</feature>
<dbReference type="InterPro" id="IPR019787">
    <property type="entry name" value="Znf_PHD-finger"/>
</dbReference>
<dbReference type="EMBL" id="JAPCWZ010000003">
    <property type="protein sequence ID" value="KAK8873957.1"/>
    <property type="molecule type" value="Genomic_DNA"/>
</dbReference>
<protein>
    <submittedName>
        <fullName evidence="7">PHD finger protein 20</fullName>
    </submittedName>
</protein>
<feature type="compositionally biased region" description="Polar residues" evidence="5">
    <location>
        <begin position="474"/>
        <end position="488"/>
    </location>
</feature>
<keyword evidence="3" id="KW-0862">Zinc</keyword>